<keyword evidence="6" id="KW-1185">Reference proteome</keyword>
<keyword evidence="3" id="KW-0808">Transferase</keyword>
<evidence type="ECO:0000313" key="6">
    <source>
        <dbReference type="Proteomes" id="UP001367508"/>
    </source>
</evidence>
<evidence type="ECO:0000256" key="4">
    <source>
        <dbReference type="ARBA" id="ARBA00022737"/>
    </source>
</evidence>
<name>A0AAN9MFK0_CANGL</name>
<accession>A0AAN9MFK0</accession>
<dbReference type="SUPFAM" id="SSF48439">
    <property type="entry name" value="Protein prenylyltransferase"/>
    <property type="match status" value="1"/>
</dbReference>
<dbReference type="PANTHER" id="PTHR11129">
    <property type="entry name" value="PROTEIN FARNESYLTRANSFERASE ALPHA SUBUNIT/RAB GERANYLGERANYL TRANSFERASE ALPHA SUBUNIT"/>
    <property type="match status" value="1"/>
</dbReference>
<keyword evidence="4" id="KW-0677">Repeat</keyword>
<dbReference type="PROSITE" id="PS51147">
    <property type="entry name" value="PFTA"/>
    <property type="match status" value="1"/>
</dbReference>
<dbReference type="FunFam" id="1.25.40.120:FF:000015">
    <property type="entry name" value="Protein prenyltransferase alpha subunit repeat-containing protein 1-B isoform D"/>
    <property type="match status" value="1"/>
</dbReference>
<dbReference type="GO" id="GO:0005965">
    <property type="term" value="C:protein farnesyltransferase complex"/>
    <property type="evidence" value="ECO:0007669"/>
    <property type="project" value="TreeGrafter"/>
</dbReference>
<evidence type="ECO:0000256" key="2">
    <source>
        <dbReference type="ARBA" id="ARBA00022602"/>
    </source>
</evidence>
<protein>
    <recommendedName>
        <fullName evidence="7">Protein prenyltransferase alpha subunit repeat containing 1</fullName>
    </recommendedName>
</protein>
<keyword evidence="2" id="KW-0637">Prenyltransferase</keyword>
<dbReference type="EMBL" id="JAYMYQ010000002">
    <property type="protein sequence ID" value="KAK7350438.1"/>
    <property type="molecule type" value="Genomic_DNA"/>
</dbReference>
<comment type="similarity">
    <text evidence="1">Belongs to the protein prenyltransferase subunit alpha family.</text>
</comment>
<dbReference type="GO" id="GO:0004662">
    <property type="term" value="F:CAAX-protein geranylgeranyltransferase activity"/>
    <property type="evidence" value="ECO:0007669"/>
    <property type="project" value="TreeGrafter"/>
</dbReference>
<organism evidence="5 6">
    <name type="scientific">Canavalia gladiata</name>
    <name type="common">Sword bean</name>
    <name type="synonym">Dolichos gladiatus</name>
    <dbReference type="NCBI Taxonomy" id="3824"/>
    <lineage>
        <taxon>Eukaryota</taxon>
        <taxon>Viridiplantae</taxon>
        <taxon>Streptophyta</taxon>
        <taxon>Embryophyta</taxon>
        <taxon>Tracheophyta</taxon>
        <taxon>Spermatophyta</taxon>
        <taxon>Magnoliopsida</taxon>
        <taxon>eudicotyledons</taxon>
        <taxon>Gunneridae</taxon>
        <taxon>Pentapetalae</taxon>
        <taxon>rosids</taxon>
        <taxon>fabids</taxon>
        <taxon>Fabales</taxon>
        <taxon>Fabaceae</taxon>
        <taxon>Papilionoideae</taxon>
        <taxon>50 kb inversion clade</taxon>
        <taxon>NPAAA clade</taxon>
        <taxon>indigoferoid/millettioid clade</taxon>
        <taxon>Phaseoleae</taxon>
        <taxon>Canavalia</taxon>
    </lineage>
</organism>
<comment type="caution">
    <text evidence="5">The sequence shown here is derived from an EMBL/GenBank/DDBJ whole genome shotgun (WGS) entry which is preliminary data.</text>
</comment>
<dbReference type="Pfam" id="PF01239">
    <property type="entry name" value="PPTA"/>
    <property type="match status" value="3"/>
</dbReference>
<dbReference type="PANTHER" id="PTHR11129:SF10">
    <property type="entry name" value="PROTEIN PRENYLYLTRANSFERASE SUPERFAMILY PROTEIN"/>
    <property type="match status" value="1"/>
</dbReference>
<gene>
    <name evidence="5" type="ORF">VNO77_09082</name>
</gene>
<evidence type="ECO:0000313" key="5">
    <source>
        <dbReference type="EMBL" id="KAK7350438.1"/>
    </source>
</evidence>
<proteinExistence type="inferred from homology"/>
<dbReference type="Proteomes" id="UP001367508">
    <property type="component" value="Unassembled WGS sequence"/>
</dbReference>
<dbReference type="InterPro" id="IPR002088">
    <property type="entry name" value="Prenyl_trans_a"/>
</dbReference>
<reference evidence="5 6" key="1">
    <citation type="submission" date="2024-01" db="EMBL/GenBank/DDBJ databases">
        <title>The genomes of 5 underutilized Papilionoideae crops provide insights into root nodulation and disease resistanc.</title>
        <authorList>
            <person name="Jiang F."/>
        </authorList>
    </citation>
    <scope>NUCLEOTIDE SEQUENCE [LARGE SCALE GENOMIC DNA]</scope>
    <source>
        <strain evidence="5">LVBAO_FW01</strain>
        <tissue evidence="5">Leaves</tissue>
    </source>
</reference>
<evidence type="ECO:0000256" key="1">
    <source>
        <dbReference type="ARBA" id="ARBA00006734"/>
    </source>
</evidence>
<evidence type="ECO:0000256" key="3">
    <source>
        <dbReference type="ARBA" id="ARBA00022679"/>
    </source>
</evidence>
<evidence type="ECO:0008006" key="7">
    <source>
        <dbReference type="Google" id="ProtNLM"/>
    </source>
</evidence>
<dbReference type="GO" id="GO:0004660">
    <property type="term" value="F:protein farnesyltransferase activity"/>
    <property type="evidence" value="ECO:0007669"/>
    <property type="project" value="TreeGrafter"/>
</dbReference>
<dbReference type="Gene3D" id="1.25.40.120">
    <property type="entry name" value="Protein prenylyltransferase"/>
    <property type="match status" value="1"/>
</dbReference>
<sequence length="528" mass="60472">MCNQQREEIAWLDCSAGVWPCASWIDESNASTLGGVLGMRINRNEITDFHVVATLLGRHNSGNCAYDLFVKMLERDLAALGCNCCRMANMSEESYSRGEAMGLLHQLEDILESDALIDELGFIHPSQFALLREESGILSNLSDGAIHPLAGRTVSSEESSKQDNLYFWNKDHKLGISTQVLLPLYRAAKHAFMTTFKQYRMCGNQSNKVGIYLPATSSCDHLESILLRHSKSLLLLSCDFMTAWNCRKLIVSKKKQLSMFVGELLLSELVLSYSPKSEQAWNHRRWVIKSISANCSNFREILGKESELVEKIAERSKMNYRAWNHRSRLISYMTIEQVLYELVKSRSWAALHVADNCCFHYRRQLLLKIMEDQSGLEENVSCSHNANTIKALKDELDWNETLIKRYVGREALWLHRRFLSVLWINNFLTNSGAGSYHSKETISVYHDFSTFLQNELCLLHSCSTFIDDDFEDFQAQATYSASYILWLKVQIPKPLENELLETLRDVDLKTLLNKSCPEKSALVNYFMS</sequence>
<dbReference type="GO" id="GO:0005953">
    <property type="term" value="C:CAAX-protein geranylgeranyltransferase complex"/>
    <property type="evidence" value="ECO:0007669"/>
    <property type="project" value="TreeGrafter"/>
</dbReference>
<dbReference type="AlphaFoldDB" id="A0AAN9MFK0"/>